<feature type="transmembrane region" description="Helical" evidence="1">
    <location>
        <begin position="165"/>
        <end position="183"/>
    </location>
</feature>
<dbReference type="InterPro" id="IPR038770">
    <property type="entry name" value="Na+/solute_symporter_sf"/>
</dbReference>
<sequence length="335" mass="35257">MHRLRLLFDNFTLALLGVVALASVLPAAGAAATAFERLTWAAIALLFFLHGARLSRQAIVAGALHWRLHLLVFGCTFVLFPLIGLAFTPLLQPLLGRELWVGMLYLCALPGTVQSAIAFTAMARGNLPAAVCSASASSLIGILLTPLLVGLMIGAQAGSVPLGEAVLKIGVQLLLPFAAGHLLRPVIGGWVQGNQRWLKYVDQGSILLVVYTAFSAAVIGGLWHTVPPQALALLTVLCCALLALVLWATRAISRALGFPLEDEITIVFCGSKKSMATGVPMAQILFAGGAVGAAILPLMLFHQIQLMVCAVLAQRYGRRPEPGIQGDSCSAASRA</sequence>
<dbReference type="RefSeq" id="WP_187718861.1">
    <property type="nucleotide sequence ID" value="NZ_JACTAH010000002.1"/>
</dbReference>
<evidence type="ECO:0000313" key="3">
    <source>
        <dbReference type="Proteomes" id="UP000603602"/>
    </source>
</evidence>
<keyword evidence="3" id="KW-1185">Reference proteome</keyword>
<evidence type="ECO:0000313" key="2">
    <source>
        <dbReference type="EMBL" id="MBD8504082.1"/>
    </source>
</evidence>
<dbReference type="Gene3D" id="1.20.1530.20">
    <property type="match status" value="1"/>
</dbReference>
<dbReference type="PANTHER" id="PTHR18640:SF5">
    <property type="entry name" value="SODIUM_BILE ACID COTRANSPORTER 7"/>
    <property type="match status" value="1"/>
</dbReference>
<name>A0ABR9BF74_9RHOO</name>
<keyword evidence="1" id="KW-0812">Transmembrane</keyword>
<feature type="transmembrane region" description="Helical" evidence="1">
    <location>
        <begin position="99"/>
        <end position="122"/>
    </location>
</feature>
<keyword evidence="1" id="KW-0472">Membrane</keyword>
<feature type="transmembrane region" description="Helical" evidence="1">
    <location>
        <begin position="281"/>
        <end position="301"/>
    </location>
</feature>
<organism evidence="2 3">
    <name type="scientific">Thauera sedimentorum</name>
    <dbReference type="NCBI Taxonomy" id="2767595"/>
    <lineage>
        <taxon>Bacteria</taxon>
        <taxon>Pseudomonadati</taxon>
        <taxon>Pseudomonadota</taxon>
        <taxon>Betaproteobacteria</taxon>
        <taxon>Rhodocyclales</taxon>
        <taxon>Zoogloeaceae</taxon>
        <taxon>Thauera</taxon>
    </lineage>
</organism>
<feature type="transmembrane region" description="Helical" evidence="1">
    <location>
        <begin position="204"/>
        <end position="224"/>
    </location>
</feature>
<dbReference type="PIRSF" id="PIRSF026166">
    <property type="entry name" value="UCP026166"/>
    <property type="match status" value="1"/>
</dbReference>
<dbReference type="Proteomes" id="UP000603602">
    <property type="component" value="Unassembled WGS sequence"/>
</dbReference>
<evidence type="ECO:0000256" key="1">
    <source>
        <dbReference type="SAM" id="Phobius"/>
    </source>
</evidence>
<dbReference type="EMBL" id="JACYTO010000002">
    <property type="protein sequence ID" value="MBD8504082.1"/>
    <property type="molecule type" value="Genomic_DNA"/>
</dbReference>
<keyword evidence="1" id="KW-1133">Transmembrane helix</keyword>
<dbReference type="Pfam" id="PF13593">
    <property type="entry name" value="SBF_like"/>
    <property type="match status" value="1"/>
</dbReference>
<proteinExistence type="predicted"/>
<dbReference type="PANTHER" id="PTHR18640">
    <property type="entry name" value="SOLUTE CARRIER FAMILY 10 MEMBER 7"/>
    <property type="match status" value="1"/>
</dbReference>
<protein>
    <submittedName>
        <fullName evidence="2">Bile acid:sodium symporter</fullName>
    </submittedName>
</protein>
<feature type="transmembrane region" description="Helical" evidence="1">
    <location>
        <begin position="230"/>
        <end position="248"/>
    </location>
</feature>
<gene>
    <name evidence="2" type="ORF">IFO67_14390</name>
</gene>
<accession>A0ABR9BF74</accession>
<comment type="caution">
    <text evidence="2">The sequence shown here is derived from an EMBL/GenBank/DDBJ whole genome shotgun (WGS) entry which is preliminary data.</text>
</comment>
<feature type="transmembrane region" description="Helical" evidence="1">
    <location>
        <begin position="68"/>
        <end position="87"/>
    </location>
</feature>
<feature type="transmembrane region" description="Helical" evidence="1">
    <location>
        <begin position="40"/>
        <end position="56"/>
    </location>
</feature>
<reference evidence="3" key="1">
    <citation type="submission" date="2023-07" db="EMBL/GenBank/DDBJ databases">
        <title>Thauera sp. CAU 1555 isolated from sand of Yaerae Beach.</title>
        <authorList>
            <person name="Kim W."/>
        </authorList>
    </citation>
    <scope>NUCLEOTIDE SEQUENCE [LARGE SCALE GENOMIC DNA]</scope>
    <source>
        <strain evidence="3">CAU 1555</strain>
    </source>
</reference>
<dbReference type="InterPro" id="IPR016833">
    <property type="entry name" value="Put_Na-Bile_cotransptr"/>
</dbReference>
<feature type="transmembrane region" description="Helical" evidence="1">
    <location>
        <begin position="129"/>
        <end position="153"/>
    </location>
</feature>